<dbReference type="Proteomes" id="UP000516412">
    <property type="component" value="Chromosome"/>
</dbReference>
<name>A0A7H1MDQ7_9NEIS</name>
<proteinExistence type="predicted"/>
<dbReference type="AlphaFoldDB" id="A0A7H1MDQ7"/>
<dbReference type="EMBL" id="CP060414">
    <property type="protein sequence ID" value="QNT59772.1"/>
    <property type="molecule type" value="Genomic_DNA"/>
</dbReference>
<dbReference type="KEGG" id="nmus:H7A79_0757"/>
<protein>
    <submittedName>
        <fullName evidence="1">Uncharacterized protein</fullName>
    </submittedName>
</protein>
<organism evidence="1 2">
    <name type="scientific">Neisseria musculi</name>
    <dbReference type="NCBI Taxonomy" id="1815583"/>
    <lineage>
        <taxon>Bacteria</taxon>
        <taxon>Pseudomonadati</taxon>
        <taxon>Pseudomonadota</taxon>
        <taxon>Betaproteobacteria</taxon>
        <taxon>Neisseriales</taxon>
        <taxon>Neisseriaceae</taxon>
        <taxon>Neisseria</taxon>
    </lineage>
</organism>
<gene>
    <name evidence="1" type="ORF">H7A79_0757</name>
</gene>
<accession>A0A7H1MDQ7</accession>
<keyword evidence="2" id="KW-1185">Reference proteome</keyword>
<evidence type="ECO:0000313" key="1">
    <source>
        <dbReference type="EMBL" id="QNT59772.1"/>
    </source>
</evidence>
<reference evidence="1" key="1">
    <citation type="submission" date="2024-06" db="EMBL/GenBank/DDBJ databases">
        <title>Complete Genome Sequence of mouse commensal type strain Neisseria musculi.</title>
        <authorList>
            <person name="Thapa E."/>
            <person name="Aluvathingal J."/>
            <person name="Nadendla S."/>
            <person name="Mehta A."/>
            <person name="Tettelin H."/>
            <person name="Weyand N.J."/>
        </authorList>
    </citation>
    <scope>NUCLEOTIDE SEQUENCE</scope>
    <source>
        <strain evidence="1">NW831</strain>
    </source>
</reference>
<evidence type="ECO:0000313" key="2">
    <source>
        <dbReference type="Proteomes" id="UP000516412"/>
    </source>
</evidence>
<sequence length="32" mass="4067">MPHRGWYPRWVEIEKEPSPEREPYWVTVVRKQ</sequence>